<dbReference type="PANTHER" id="PTHR43133:SF8">
    <property type="entry name" value="RNA POLYMERASE SIGMA FACTOR HI_1459-RELATED"/>
    <property type="match status" value="1"/>
</dbReference>
<dbReference type="Proteomes" id="UP000032544">
    <property type="component" value="Unassembled WGS sequence"/>
</dbReference>
<dbReference type="Gene3D" id="1.10.1740.10">
    <property type="match status" value="1"/>
</dbReference>
<dbReference type="Pfam" id="PF04542">
    <property type="entry name" value="Sigma70_r2"/>
    <property type="match status" value="1"/>
</dbReference>
<dbReference type="RefSeq" id="WP_045027674.1">
    <property type="nucleotide sequence ID" value="NZ_JRHC01000001.1"/>
</dbReference>
<accession>A0A0D8JFT8</accession>
<keyword evidence="4" id="KW-0238">DNA-binding</keyword>
<dbReference type="Gene3D" id="1.10.10.10">
    <property type="entry name" value="Winged helix-like DNA-binding domain superfamily/Winged helix DNA-binding domain"/>
    <property type="match status" value="1"/>
</dbReference>
<dbReference type="CDD" id="cd06171">
    <property type="entry name" value="Sigma70_r4"/>
    <property type="match status" value="1"/>
</dbReference>
<dbReference type="Pfam" id="PF08281">
    <property type="entry name" value="Sigma70_r4_2"/>
    <property type="match status" value="1"/>
</dbReference>
<evidence type="ECO:0000256" key="4">
    <source>
        <dbReference type="ARBA" id="ARBA00023125"/>
    </source>
</evidence>
<dbReference type="GO" id="GO:0003677">
    <property type="term" value="F:DNA binding"/>
    <property type="evidence" value="ECO:0007669"/>
    <property type="project" value="UniProtKB-KW"/>
</dbReference>
<dbReference type="EMBL" id="JRHC01000001">
    <property type="protein sequence ID" value="KJF45441.1"/>
    <property type="molecule type" value="Genomic_DNA"/>
</dbReference>
<organism evidence="8 9">
    <name type="scientific">Draconibacterium sediminis</name>
    <dbReference type="NCBI Taxonomy" id="1544798"/>
    <lineage>
        <taxon>Bacteria</taxon>
        <taxon>Pseudomonadati</taxon>
        <taxon>Bacteroidota</taxon>
        <taxon>Bacteroidia</taxon>
        <taxon>Marinilabiliales</taxon>
        <taxon>Prolixibacteraceae</taxon>
        <taxon>Draconibacterium</taxon>
    </lineage>
</organism>
<reference evidence="8 9" key="1">
    <citation type="submission" date="2014-09" db="EMBL/GenBank/DDBJ databases">
        <title>Draft Genome Sequence of Draconibacterium sp. JN14CK-3.</title>
        <authorList>
            <person name="Dong C."/>
            <person name="Lai Q."/>
            <person name="Shao Z."/>
        </authorList>
    </citation>
    <scope>NUCLEOTIDE SEQUENCE [LARGE SCALE GENOMIC DNA]</scope>
    <source>
        <strain evidence="8 9">JN14CK-3</strain>
    </source>
</reference>
<keyword evidence="9" id="KW-1185">Reference proteome</keyword>
<dbReference type="GO" id="GO:0016987">
    <property type="term" value="F:sigma factor activity"/>
    <property type="evidence" value="ECO:0007669"/>
    <property type="project" value="UniProtKB-KW"/>
</dbReference>
<dbReference type="STRING" id="1544798.LH29_08795"/>
<dbReference type="InterPro" id="IPR013324">
    <property type="entry name" value="RNA_pol_sigma_r3/r4-like"/>
</dbReference>
<name>A0A0D8JFT8_9BACT</name>
<dbReference type="NCBIfam" id="TIGR02937">
    <property type="entry name" value="sigma70-ECF"/>
    <property type="match status" value="1"/>
</dbReference>
<evidence type="ECO:0000259" key="6">
    <source>
        <dbReference type="Pfam" id="PF04542"/>
    </source>
</evidence>
<comment type="caution">
    <text evidence="8">The sequence shown here is derived from an EMBL/GenBank/DDBJ whole genome shotgun (WGS) entry which is preliminary data.</text>
</comment>
<gene>
    <name evidence="8" type="ORF">LH29_08795</name>
</gene>
<dbReference type="InterPro" id="IPR014284">
    <property type="entry name" value="RNA_pol_sigma-70_dom"/>
</dbReference>
<dbReference type="AlphaFoldDB" id="A0A0D8JFT8"/>
<dbReference type="InterPro" id="IPR013325">
    <property type="entry name" value="RNA_pol_sigma_r2"/>
</dbReference>
<dbReference type="InterPro" id="IPR036388">
    <property type="entry name" value="WH-like_DNA-bd_sf"/>
</dbReference>
<protein>
    <submittedName>
        <fullName evidence="8">Uncharacterized protein</fullName>
    </submittedName>
</protein>
<evidence type="ECO:0000256" key="5">
    <source>
        <dbReference type="ARBA" id="ARBA00023163"/>
    </source>
</evidence>
<proteinExistence type="inferred from homology"/>
<evidence type="ECO:0000313" key="8">
    <source>
        <dbReference type="EMBL" id="KJF45441.1"/>
    </source>
</evidence>
<keyword evidence="3" id="KW-0731">Sigma factor</keyword>
<evidence type="ECO:0000256" key="2">
    <source>
        <dbReference type="ARBA" id="ARBA00023015"/>
    </source>
</evidence>
<evidence type="ECO:0000256" key="3">
    <source>
        <dbReference type="ARBA" id="ARBA00023082"/>
    </source>
</evidence>
<comment type="similarity">
    <text evidence="1">Belongs to the sigma-70 factor family. ECF subfamily.</text>
</comment>
<dbReference type="GO" id="GO:0006352">
    <property type="term" value="P:DNA-templated transcription initiation"/>
    <property type="evidence" value="ECO:0007669"/>
    <property type="project" value="InterPro"/>
</dbReference>
<dbReference type="SUPFAM" id="SSF88946">
    <property type="entry name" value="Sigma2 domain of RNA polymerase sigma factors"/>
    <property type="match status" value="1"/>
</dbReference>
<evidence type="ECO:0000256" key="1">
    <source>
        <dbReference type="ARBA" id="ARBA00010641"/>
    </source>
</evidence>
<sequence length="164" mass="19658">MTRSEFEKLIIQQKDKLFRFALSILKDTDEAQDAVQEVVLKLWKNRRLIDNSQYHESYCLTAVKNHCFDVLRKQKHHQNYLQTNITEQMEETRFDAIDFVEKLKQELHQLPVQQRMAIELKDFQGLDYEEVSEIMEQSANTIRVHVSRGRKKLFEIFKEELANV</sequence>
<dbReference type="PANTHER" id="PTHR43133">
    <property type="entry name" value="RNA POLYMERASE ECF-TYPE SIGMA FACTO"/>
    <property type="match status" value="1"/>
</dbReference>
<dbReference type="InterPro" id="IPR007627">
    <property type="entry name" value="RNA_pol_sigma70_r2"/>
</dbReference>
<keyword evidence="2" id="KW-0805">Transcription regulation</keyword>
<dbReference type="OrthoDB" id="795989at2"/>
<dbReference type="InterPro" id="IPR039425">
    <property type="entry name" value="RNA_pol_sigma-70-like"/>
</dbReference>
<feature type="domain" description="RNA polymerase sigma factor 70 region 4 type 2" evidence="7">
    <location>
        <begin position="102"/>
        <end position="153"/>
    </location>
</feature>
<evidence type="ECO:0000259" key="7">
    <source>
        <dbReference type="Pfam" id="PF08281"/>
    </source>
</evidence>
<dbReference type="SUPFAM" id="SSF88659">
    <property type="entry name" value="Sigma3 and sigma4 domains of RNA polymerase sigma factors"/>
    <property type="match status" value="1"/>
</dbReference>
<evidence type="ECO:0000313" key="9">
    <source>
        <dbReference type="Proteomes" id="UP000032544"/>
    </source>
</evidence>
<dbReference type="InterPro" id="IPR013249">
    <property type="entry name" value="RNA_pol_sigma70_r4_t2"/>
</dbReference>
<keyword evidence="5" id="KW-0804">Transcription</keyword>
<feature type="domain" description="RNA polymerase sigma-70 region 2" evidence="6">
    <location>
        <begin position="14"/>
        <end position="75"/>
    </location>
</feature>